<keyword evidence="5" id="KW-1185">Reference proteome</keyword>
<dbReference type="Pfam" id="PF10553">
    <property type="entry name" value="MSV199"/>
    <property type="match status" value="1"/>
</dbReference>
<organism evidence="4 5">
    <name type="scientific">Invertebrate iridovirus 25</name>
    <dbReference type="NCBI Taxonomy" id="1301280"/>
    <lineage>
        <taxon>Viruses</taxon>
        <taxon>Varidnaviria</taxon>
        <taxon>Bamfordvirae</taxon>
        <taxon>Nucleocytoviricota</taxon>
        <taxon>Megaviricetes</taxon>
        <taxon>Pimascovirales</taxon>
        <taxon>Pimascovirales incertae sedis</taxon>
        <taxon>Iridoviridae</taxon>
        <taxon>Betairidovirinae</taxon>
        <taxon>Chloriridovirus</taxon>
        <taxon>Chloriridovirus simulium2</taxon>
    </lineage>
</organism>
<dbReference type="RefSeq" id="YP_009010624.1">
    <property type="nucleotide sequence ID" value="NC_023613.1"/>
</dbReference>
<gene>
    <name evidence="4" type="primary">091R</name>
    <name evidence="4" type="ORF">IIV25_091R</name>
</gene>
<feature type="domain" description="GIY-YIG" evidence="3">
    <location>
        <begin position="5"/>
        <end position="97"/>
    </location>
</feature>
<dbReference type="InterPro" id="IPR018879">
    <property type="entry name" value="MSV199_dom"/>
</dbReference>
<evidence type="ECO:0000313" key="5">
    <source>
        <dbReference type="Proteomes" id="UP000097612"/>
    </source>
</evidence>
<dbReference type="InterPro" id="IPR035901">
    <property type="entry name" value="GIY-YIG_endonuc_sf"/>
</dbReference>
<dbReference type="OrthoDB" id="13638at10239"/>
<dbReference type="SUPFAM" id="SSF82771">
    <property type="entry name" value="GIY-YIG endonuclease"/>
    <property type="match status" value="1"/>
</dbReference>
<dbReference type="CDD" id="cd10443">
    <property type="entry name" value="GIY-YIG_HE_Tlr8p_PBC-V_like"/>
    <property type="match status" value="1"/>
</dbReference>
<feature type="coiled-coil region" evidence="2">
    <location>
        <begin position="290"/>
        <end position="359"/>
    </location>
</feature>
<protein>
    <recommendedName>
        <fullName evidence="3">GIY-YIG domain-containing protein</fullName>
    </recommendedName>
</protein>
<evidence type="ECO:0000259" key="3">
    <source>
        <dbReference type="PROSITE" id="PS50164"/>
    </source>
</evidence>
<evidence type="ECO:0000313" key="4">
    <source>
        <dbReference type="EMBL" id="CCV02109.1"/>
    </source>
</evidence>
<name>W8W2T7_9VIRU</name>
<dbReference type="PROSITE" id="PS50164">
    <property type="entry name" value="GIY_YIG"/>
    <property type="match status" value="1"/>
</dbReference>
<dbReference type="EMBL" id="HF920635">
    <property type="protein sequence ID" value="CCV02109.1"/>
    <property type="molecule type" value="Genomic_DNA"/>
</dbReference>
<evidence type="ECO:0000256" key="2">
    <source>
        <dbReference type="SAM" id="Coils"/>
    </source>
</evidence>
<dbReference type="InterPro" id="IPR000305">
    <property type="entry name" value="GIY-YIG_endonuc"/>
</dbReference>
<dbReference type="Gene3D" id="3.40.1440.10">
    <property type="entry name" value="GIY-YIG endonuclease"/>
    <property type="match status" value="1"/>
</dbReference>
<dbReference type="KEGG" id="vg:18501463"/>
<reference evidence="4 5" key="1">
    <citation type="journal article" date="2013" name="Arch. Virol.">
        <title>Complete genome sequence of invertebrate iridovirus IIV-25 isolated from a blackfly larva.</title>
        <authorList>
            <person name="Piegu B."/>
            <person name="Guizard S."/>
            <person name="Spears T."/>
            <person name="Cruaud C."/>
            <person name="Couloux A."/>
            <person name="Bideshi D.K."/>
            <person name="Federici B.A."/>
            <person name="Bigot Y."/>
        </authorList>
    </citation>
    <scope>NUCLEOTIDE SEQUENCE [LARGE SCALE GENOMIC DNA]</scope>
</reference>
<dbReference type="GeneID" id="18501463"/>
<dbReference type="SMART" id="SM00465">
    <property type="entry name" value="GIYc"/>
    <property type="match status" value="1"/>
</dbReference>
<dbReference type="InterPro" id="IPR022549">
    <property type="entry name" value="DUF3627"/>
</dbReference>
<dbReference type="Pfam" id="PF01541">
    <property type="entry name" value="GIY-YIG"/>
    <property type="match status" value="1"/>
</dbReference>
<sequence>MTTKKVGYVYAIENNFDTSIYIGLTTKTIKERFAQHLQSARSQRASCILHLFMAKHGPENFTIRELRKVEYNSIIELHLVEEECIKDFGDLNTVYNSRSYEMAGLSLNRIVKERKGKERPVVVSKVPKKEDAMEIACEAEEYPNNKISLSSFIDLFIPQTENYGKILDDLTSESGKIHVSPTVLEWFGYEGEIKEQKKAFIKMLRRNEIEYHQLNQKDKEIEYYPSIKTEIAKMPSCDAVKSKFLIMEPNAIKMAIMQLKTKNGHTIRQYYIDLEELLKLYTEYTLYFNHRESQRKITNLEQMMADMKLERQQDRELIQQQTKYMKSLGISLEEVKDQNDELLDNNRGLKREVKKVQYKLGIAVEDRAPQPEDESKRERFVLIKRNDPEYYPYYTIRAQEGYTTRKLKFEKTNFPNLEVLLDFKCNPNSKTLFNRIKENLKATGVTFRGNNIDLEESNISEDKLVDEMKAVNNSKRDV</sequence>
<dbReference type="Proteomes" id="UP000097612">
    <property type="component" value="Segment"/>
</dbReference>
<evidence type="ECO:0000256" key="1">
    <source>
        <dbReference type="ARBA" id="ARBA00023054"/>
    </source>
</evidence>
<keyword evidence="1 2" id="KW-0175">Coiled coil</keyword>
<accession>W8W2T7</accession>
<proteinExistence type="predicted"/>
<dbReference type="Pfam" id="PF12299">
    <property type="entry name" value="DUF3627"/>
    <property type="match status" value="1"/>
</dbReference>